<dbReference type="GO" id="GO:0008684">
    <property type="term" value="F:2-oxopent-4-enoate hydratase activity"/>
    <property type="evidence" value="ECO:0007669"/>
    <property type="project" value="TreeGrafter"/>
</dbReference>
<comment type="caution">
    <text evidence="1">The sequence shown here is derived from an EMBL/GenBank/DDBJ whole genome shotgun (WGS) entry which is preliminary data.</text>
</comment>
<dbReference type="Gene3D" id="3.90.850.10">
    <property type="entry name" value="Fumarylacetoacetase-like, C-terminal domain"/>
    <property type="match status" value="1"/>
</dbReference>
<dbReference type="EMBL" id="NWMW01000001">
    <property type="protein sequence ID" value="PCD04791.1"/>
    <property type="molecule type" value="Genomic_DNA"/>
</dbReference>
<gene>
    <name evidence="1" type="ORF">COC42_07960</name>
</gene>
<reference evidence="1 2" key="1">
    <citation type="submission" date="2017-09" db="EMBL/GenBank/DDBJ databases">
        <title>Sphingomonas spermidinifaciens 9NM-10, whole genome shotgun sequence.</title>
        <authorList>
            <person name="Feng G."/>
            <person name="Zhu H."/>
        </authorList>
    </citation>
    <scope>NUCLEOTIDE SEQUENCE [LARGE SCALE GENOMIC DNA]</scope>
    <source>
        <strain evidence="1 2">9NM-10</strain>
    </source>
</reference>
<dbReference type="Proteomes" id="UP000218366">
    <property type="component" value="Unassembled WGS sequence"/>
</dbReference>
<dbReference type="OrthoDB" id="9792137at2"/>
<dbReference type="InterPro" id="IPR036663">
    <property type="entry name" value="Fumarylacetoacetase_C_sf"/>
</dbReference>
<dbReference type="PANTHER" id="PTHR30143">
    <property type="entry name" value="ACID HYDRATASE"/>
    <property type="match status" value="1"/>
</dbReference>
<name>A0A2A4B8L4_9SPHN</name>
<evidence type="ECO:0000313" key="2">
    <source>
        <dbReference type="Proteomes" id="UP000218366"/>
    </source>
</evidence>
<proteinExistence type="predicted"/>
<dbReference type="AlphaFoldDB" id="A0A2A4B8L4"/>
<sequence>MEHGRQEGEGVAHAFVAARRKGWALPVYPGCPPQSLKAAYRIQDEAIALTAQPVGGWKVGRINPPLDGVDRLSGPIFADQIVVETPAPSMPVFAAGFGAAEAEFLLRVGTAPDPAKTHYTVSDAAALIDAVHVGIEIASSPFPGINDQGPCVTVSDFGNNNGLVVGPLFLHDVLTTPVELRINGEVAGAASAETMLDGPFGAARFLFENLASRGIAIRPGQWISSGAVTGVHRVRPGDHVEARFGDDLVVTCDIVER</sequence>
<organism evidence="1 2">
    <name type="scientific">Sphingomonas spermidinifaciens</name>
    <dbReference type="NCBI Taxonomy" id="1141889"/>
    <lineage>
        <taxon>Bacteria</taxon>
        <taxon>Pseudomonadati</taxon>
        <taxon>Pseudomonadota</taxon>
        <taxon>Alphaproteobacteria</taxon>
        <taxon>Sphingomonadales</taxon>
        <taxon>Sphingomonadaceae</taxon>
        <taxon>Sphingomonas</taxon>
    </lineage>
</organism>
<dbReference type="SUPFAM" id="SSF56529">
    <property type="entry name" value="FAH"/>
    <property type="match status" value="1"/>
</dbReference>
<accession>A0A2A4B8L4</accession>
<protein>
    <submittedName>
        <fullName evidence="1">2-keto-4-pentenoate hydratase</fullName>
    </submittedName>
</protein>
<dbReference type="InterPro" id="IPR050772">
    <property type="entry name" value="Hydratase-Decarb/MhpD_sf"/>
</dbReference>
<dbReference type="PANTHER" id="PTHR30143:SF0">
    <property type="entry name" value="2-KETO-4-PENTENOATE HYDRATASE"/>
    <property type="match status" value="1"/>
</dbReference>
<evidence type="ECO:0000313" key="1">
    <source>
        <dbReference type="EMBL" id="PCD04791.1"/>
    </source>
</evidence>
<dbReference type="GO" id="GO:0005737">
    <property type="term" value="C:cytoplasm"/>
    <property type="evidence" value="ECO:0007669"/>
    <property type="project" value="TreeGrafter"/>
</dbReference>
<keyword evidence="2" id="KW-1185">Reference proteome</keyword>